<reference evidence="1 2" key="1">
    <citation type="submission" date="2018-03" db="EMBL/GenBank/DDBJ databases">
        <title>The ancient ancestry and fast evolution of plastids.</title>
        <authorList>
            <person name="Moore K.R."/>
            <person name="Magnabosco C."/>
            <person name="Momper L."/>
            <person name="Gold D.A."/>
            <person name="Bosak T."/>
            <person name="Fournier G.P."/>
        </authorList>
    </citation>
    <scope>NUCLEOTIDE SEQUENCE [LARGE SCALE GENOMIC DNA]</scope>
    <source>
        <strain evidence="1 2">CCALA 037</strain>
    </source>
</reference>
<evidence type="ECO:0000313" key="2">
    <source>
        <dbReference type="Proteomes" id="UP000238937"/>
    </source>
</evidence>
<dbReference type="Proteomes" id="UP000238937">
    <property type="component" value="Unassembled WGS sequence"/>
</dbReference>
<evidence type="ECO:0000313" key="1">
    <source>
        <dbReference type="EMBL" id="PSB52776.1"/>
    </source>
</evidence>
<dbReference type="EMBL" id="PVWO01000317">
    <property type="protein sequence ID" value="PSB52776.1"/>
    <property type="molecule type" value="Genomic_DNA"/>
</dbReference>
<comment type="caution">
    <text evidence="1">The sequence shown here is derived from an EMBL/GenBank/DDBJ whole genome shotgun (WGS) entry which is preliminary data.</text>
</comment>
<sequence length="68" mass="8095">MDKFLSIKFKSKLRFCPPIRSRLFVRLPKSYNRIVSALAIIDRKHRICNRSIVSNVETLDRIAFSWQN</sequence>
<name>A0A2T1G6I2_9CYAN</name>
<organism evidence="1 2">
    <name type="scientific">Chamaesiphon polymorphus CCALA 037</name>
    <dbReference type="NCBI Taxonomy" id="2107692"/>
    <lineage>
        <taxon>Bacteria</taxon>
        <taxon>Bacillati</taxon>
        <taxon>Cyanobacteriota</taxon>
        <taxon>Cyanophyceae</taxon>
        <taxon>Gomontiellales</taxon>
        <taxon>Chamaesiphonaceae</taxon>
        <taxon>Chamaesiphon</taxon>
    </lineage>
</organism>
<gene>
    <name evidence="1" type="ORF">C7B77_20150</name>
</gene>
<dbReference type="AlphaFoldDB" id="A0A2T1G6I2"/>
<protein>
    <submittedName>
        <fullName evidence="1">Uncharacterized protein</fullName>
    </submittedName>
</protein>
<accession>A0A2T1G6I2</accession>
<keyword evidence="2" id="KW-1185">Reference proteome</keyword>
<proteinExistence type="predicted"/>